<feature type="region of interest" description="Disordered" evidence="1">
    <location>
        <begin position="332"/>
        <end position="351"/>
    </location>
</feature>
<dbReference type="PANTHER" id="PTHR35894:SF1">
    <property type="entry name" value="PHOSPHORIBULOKINASE _ URIDINE KINASE FAMILY"/>
    <property type="match status" value="1"/>
</dbReference>
<dbReference type="PANTHER" id="PTHR35894">
    <property type="entry name" value="GENERAL SECRETION PATHWAY PROTEIN A-RELATED"/>
    <property type="match status" value="1"/>
</dbReference>
<keyword evidence="5" id="KW-1185">Reference proteome</keyword>
<dbReference type="InterPro" id="IPR003593">
    <property type="entry name" value="AAA+_ATPase"/>
</dbReference>
<reference evidence="4" key="1">
    <citation type="submission" date="2021-07" db="EMBL/GenBank/DDBJ databases">
        <title>Shewanella sp. YLB-07 whole genome sequence.</title>
        <authorList>
            <person name="Yu L."/>
        </authorList>
    </citation>
    <scope>NUCLEOTIDE SEQUENCE</scope>
    <source>
        <strain evidence="4">YLB-08</strain>
    </source>
</reference>
<keyword evidence="2" id="KW-1133">Transmembrane helix</keyword>
<dbReference type="EMBL" id="CP045503">
    <property type="protein sequence ID" value="QPG57504.1"/>
    <property type="molecule type" value="Genomic_DNA"/>
</dbReference>
<dbReference type="SMART" id="SM00382">
    <property type="entry name" value="AAA"/>
    <property type="match status" value="1"/>
</dbReference>
<name>A0ABX6V6J8_9GAMM</name>
<evidence type="ECO:0000313" key="4">
    <source>
        <dbReference type="EMBL" id="QPG57504.1"/>
    </source>
</evidence>
<dbReference type="Gene3D" id="3.40.50.300">
    <property type="entry name" value="P-loop containing nucleotide triphosphate hydrolases"/>
    <property type="match status" value="1"/>
</dbReference>
<dbReference type="Proteomes" id="UP000316416">
    <property type="component" value="Chromosome"/>
</dbReference>
<organism evidence="4 5">
    <name type="scientific">Shewanella eurypsychrophilus</name>
    <dbReference type="NCBI Taxonomy" id="2593656"/>
    <lineage>
        <taxon>Bacteria</taxon>
        <taxon>Pseudomonadati</taxon>
        <taxon>Pseudomonadota</taxon>
        <taxon>Gammaproteobacteria</taxon>
        <taxon>Alteromonadales</taxon>
        <taxon>Shewanellaceae</taxon>
        <taxon>Shewanella</taxon>
    </lineage>
</organism>
<keyword evidence="2" id="KW-0472">Membrane</keyword>
<dbReference type="InterPro" id="IPR027417">
    <property type="entry name" value="P-loop_NTPase"/>
</dbReference>
<evidence type="ECO:0000259" key="3">
    <source>
        <dbReference type="SMART" id="SM00382"/>
    </source>
</evidence>
<keyword evidence="2" id="KW-0812">Transmembrane</keyword>
<gene>
    <name evidence="4" type="ORF">FM038_008655</name>
</gene>
<dbReference type="RefSeq" id="WP_195873228.1">
    <property type="nucleotide sequence ID" value="NZ_CP045503.2"/>
</dbReference>
<feature type="domain" description="AAA+ ATPase" evidence="3">
    <location>
        <begin position="42"/>
        <end position="194"/>
    </location>
</feature>
<evidence type="ECO:0000256" key="1">
    <source>
        <dbReference type="SAM" id="MobiDB-lite"/>
    </source>
</evidence>
<evidence type="ECO:0000313" key="5">
    <source>
        <dbReference type="Proteomes" id="UP000316416"/>
    </source>
</evidence>
<dbReference type="Pfam" id="PF13401">
    <property type="entry name" value="AAA_22"/>
    <property type="match status" value="1"/>
</dbReference>
<feature type="transmembrane region" description="Helical" evidence="2">
    <location>
        <begin position="277"/>
        <end position="298"/>
    </location>
</feature>
<sequence>MFNAFYQLDEHPFTAEIAHKWLYLGESHREALAHLSYGIEQTGGFLLLTGAEGSGKTSVLTTFLKQLPENTDVAVIRNPAVSETELLANLCDELSVSYAEKSLKHLIDRLSEYLLVNHQKERHTLVVIDDAQHLSEKVLEQLRLLTNLETDTTKLLQIILIGRPELQQHLNQNALRQIAQRITMRFKLAPLNLTDTRELIENRLRASGHHEPLFNKTAIKLIYQYSGGNPGKVNQICGRALMIGYGQSSRQIDAKIAHLAIKDALGIETRQVKYSNLYLVVASISLVSLFAFALFMMITPQKNLRSVENGETKSTRKPPIHAPIEKINSERIREPSNNRLVQSDHSDSSIALPEPSQAVEAKLLVNNLLLTTPSESLDTKQANFPVKIADTLDLIQVVNIPPQADKPLQKWYVVQVYAGQNQPKNLERFSCGDYKLVIRHHTNSIFITSPNLTLAEAKTFKQTINSRCQLDSWVKPLPTSWRDPLTARSN</sequence>
<dbReference type="SUPFAM" id="SSF52540">
    <property type="entry name" value="P-loop containing nucleoside triphosphate hydrolases"/>
    <property type="match status" value="1"/>
</dbReference>
<feature type="compositionally biased region" description="Basic and acidic residues" evidence="1">
    <location>
        <begin position="332"/>
        <end position="347"/>
    </location>
</feature>
<accession>A0ABX6V6J8</accession>
<proteinExistence type="predicted"/>
<dbReference type="InterPro" id="IPR049945">
    <property type="entry name" value="AAA_22"/>
</dbReference>
<protein>
    <submittedName>
        <fullName evidence="4">AAA family ATPase</fullName>
    </submittedName>
</protein>
<evidence type="ECO:0000256" key="2">
    <source>
        <dbReference type="SAM" id="Phobius"/>
    </source>
</evidence>
<dbReference type="InterPro" id="IPR052026">
    <property type="entry name" value="ExeA_AAA_ATPase_DNA-bind"/>
</dbReference>